<keyword evidence="2" id="KW-1185">Reference proteome</keyword>
<sequence length="186" mass="21486">MSNKSLFAFVFGGIGMLDGVCHWLTEEGYDVYVVTKHQHLFDQMKKNSEYPEKLFSLAVDYHDDQTLQEKVREAIKQHGCCPDLIISYMHNSAPNALPMILKEVSTRTDPWKLIHIQGSSSFFVKENTTVPKPCEYRRVYLGFVDENDSPRWLTNEEVANGIIKVIKRDFKETIIGTLKPWSKRLS</sequence>
<organism evidence="1 2">
    <name type="scientific">Ornithinibacillus halotolerans</name>
    <dbReference type="NCBI Taxonomy" id="1274357"/>
    <lineage>
        <taxon>Bacteria</taxon>
        <taxon>Bacillati</taxon>
        <taxon>Bacillota</taxon>
        <taxon>Bacilli</taxon>
        <taxon>Bacillales</taxon>
        <taxon>Bacillaceae</taxon>
        <taxon>Ornithinibacillus</taxon>
    </lineage>
</organism>
<proteinExistence type="predicted"/>
<protein>
    <submittedName>
        <fullName evidence="1">Short-chain dehydrogenase</fullName>
    </submittedName>
</protein>
<reference evidence="1" key="1">
    <citation type="journal article" date="2014" name="Int. J. Syst. Evol. Microbiol.">
        <title>Complete genome sequence of Corynebacterium casei LMG S-19264T (=DSM 44701T), isolated from a smear-ripened cheese.</title>
        <authorList>
            <consortium name="US DOE Joint Genome Institute (JGI-PGF)"/>
            <person name="Walter F."/>
            <person name="Albersmeier A."/>
            <person name="Kalinowski J."/>
            <person name="Ruckert C."/>
        </authorList>
    </citation>
    <scope>NUCLEOTIDE SEQUENCE</scope>
    <source>
        <strain evidence="1">CGMCC 1.12408</strain>
    </source>
</reference>
<reference evidence="1" key="2">
    <citation type="submission" date="2020-09" db="EMBL/GenBank/DDBJ databases">
        <authorList>
            <person name="Sun Q."/>
            <person name="Zhou Y."/>
        </authorList>
    </citation>
    <scope>NUCLEOTIDE SEQUENCE</scope>
    <source>
        <strain evidence="1">CGMCC 1.12408</strain>
    </source>
</reference>
<name>A0A916W3S4_9BACI</name>
<dbReference type="NCBIfam" id="NF006168">
    <property type="entry name" value="PRK08309.1"/>
    <property type="match status" value="1"/>
</dbReference>
<comment type="caution">
    <text evidence="1">The sequence shown here is derived from an EMBL/GenBank/DDBJ whole genome shotgun (WGS) entry which is preliminary data.</text>
</comment>
<dbReference type="RefSeq" id="WP_188383044.1">
    <property type="nucleotide sequence ID" value="NZ_BMEY01000002.1"/>
</dbReference>
<accession>A0A916W3S4</accession>
<dbReference type="AlphaFoldDB" id="A0A916W3S4"/>
<dbReference type="EMBL" id="BMEY01000002">
    <property type="protein sequence ID" value="GGA63549.1"/>
    <property type="molecule type" value="Genomic_DNA"/>
</dbReference>
<dbReference type="Proteomes" id="UP000613512">
    <property type="component" value="Unassembled WGS sequence"/>
</dbReference>
<evidence type="ECO:0000313" key="2">
    <source>
        <dbReference type="Proteomes" id="UP000613512"/>
    </source>
</evidence>
<evidence type="ECO:0000313" key="1">
    <source>
        <dbReference type="EMBL" id="GGA63549.1"/>
    </source>
</evidence>
<gene>
    <name evidence="1" type="ORF">GCM10008025_04280</name>
</gene>